<evidence type="ECO:0000313" key="12">
    <source>
        <dbReference type="Proteomes" id="UP000245081"/>
    </source>
</evidence>
<dbReference type="PIRSF" id="PIRSF005413">
    <property type="entry name" value="COX11"/>
    <property type="match status" value="1"/>
</dbReference>
<dbReference type="InterPro" id="IPR023471">
    <property type="entry name" value="CtaG/Cox11_dom_sf"/>
</dbReference>
<evidence type="ECO:0000256" key="3">
    <source>
        <dbReference type="ARBA" id="ARBA00009620"/>
    </source>
</evidence>
<dbReference type="PANTHER" id="PTHR21320">
    <property type="entry name" value="CYTOCHROME C OXIDASE ASSEMBLY PROTEIN COX11-RELATED"/>
    <property type="match status" value="1"/>
</dbReference>
<keyword evidence="7 10" id="KW-1133">Transmembrane helix</keyword>
<keyword evidence="5 10" id="KW-0812">Transmembrane</keyword>
<evidence type="ECO:0000313" key="11">
    <source>
        <dbReference type="EMBL" id="GBG15526.1"/>
    </source>
</evidence>
<dbReference type="NCBIfam" id="NF003465">
    <property type="entry name" value="PRK05089.1"/>
    <property type="match status" value="1"/>
</dbReference>
<evidence type="ECO:0000256" key="8">
    <source>
        <dbReference type="ARBA" id="ARBA00023008"/>
    </source>
</evidence>
<evidence type="ECO:0000256" key="4">
    <source>
        <dbReference type="ARBA" id="ARBA00015384"/>
    </source>
</evidence>
<dbReference type="AlphaFoldDB" id="A0A2R5FBB9"/>
<evidence type="ECO:0000256" key="5">
    <source>
        <dbReference type="ARBA" id="ARBA00022692"/>
    </source>
</evidence>
<dbReference type="PANTHER" id="PTHR21320:SF3">
    <property type="entry name" value="CYTOCHROME C OXIDASE ASSEMBLY PROTEIN COX11, MITOCHONDRIAL-RELATED"/>
    <property type="match status" value="1"/>
</dbReference>
<comment type="function">
    <text evidence="1">Exerts its effect at some terminal stage of cytochrome c oxidase synthesis, probably by being involved in the insertion of the copper B into subunit I.</text>
</comment>
<evidence type="ECO:0000256" key="6">
    <source>
        <dbReference type="ARBA" id="ARBA00022968"/>
    </source>
</evidence>
<dbReference type="Proteomes" id="UP000245081">
    <property type="component" value="Unassembled WGS sequence"/>
</dbReference>
<proteinExistence type="inferred from homology"/>
<comment type="similarity">
    <text evidence="3">Belongs to the COX11/CtaG family.</text>
</comment>
<dbReference type="RefSeq" id="WP_109016679.1">
    <property type="nucleotide sequence ID" value="NZ_BDOQ01000019.1"/>
</dbReference>
<keyword evidence="8" id="KW-0186">Copper</keyword>
<dbReference type="OrthoDB" id="9804841at2"/>
<dbReference type="GO" id="GO:0005886">
    <property type="term" value="C:plasma membrane"/>
    <property type="evidence" value="ECO:0007669"/>
    <property type="project" value="UniProtKB-SubCell"/>
</dbReference>
<comment type="subcellular location">
    <subcellularLocation>
        <location evidence="2">Cell inner membrane</location>
        <topology evidence="2">Single-pass type II membrane protein</topology>
        <orientation evidence="2">Periplasmic side</orientation>
    </subcellularLocation>
</comment>
<keyword evidence="12" id="KW-1185">Reference proteome</keyword>
<evidence type="ECO:0000256" key="1">
    <source>
        <dbReference type="ARBA" id="ARBA00004007"/>
    </source>
</evidence>
<reference evidence="11 12" key="1">
    <citation type="journal article" date="2018" name="Environ. Microbiol.">
        <title>Isolation and genomic characterization of Novimethylophilus kurashikiensis gen. nov. sp. nov., a new lanthanide-dependent methylotrophic species of Methylophilaceae.</title>
        <authorList>
            <person name="Lv H."/>
            <person name="Sahin N."/>
            <person name="Tani A."/>
        </authorList>
    </citation>
    <scope>NUCLEOTIDE SEQUENCE [LARGE SCALE GENOMIC DNA]</scope>
    <source>
        <strain evidence="11 12">La2-4</strain>
    </source>
</reference>
<evidence type="ECO:0000256" key="2">
    <source>
        <dbReference type="ARBA" id="ARBA00004382"/>
    </source>
</evidence>
<dbReference type="Pfam" id="PF04442">
    <property type="entry name" value="CtaG_Cox11"/>
    <property type="match status" value="1"/>
</dbReference>
<dbReference type="InterPro" id="IPR007533">
    <property type="entry name" value="Cyt_c_oxidase_assmbl_CtaG"/>
</dbReference>
<name>A0A2R5FBB9_9PROT</name>
<accession>A0A2R5FBB9</accession>
<dbReference type="SUPFAM" id="SSF110111">
    <property type="entry name" value="Ctag/Cox11"/>
    <property type="match status" value="1"/>
</dbReference>
<keyword evidence="6" id="KW-0735">Signal-anchor</keyword>
<sequence>MNAEDRALANRKLVKKLLWVIAGAILFTIALVPLYNVMCQVTGFNGKTGNSAEQAAKSMKVDNTRWVTVEFTSNVMPGLAWTFYPKQTSIRVHPGQIELATYVAKNIANQEVIGQAIPSVSPGQASLYFKKIECFCFQRQTLKPGESKEMPLTFFVSPDLPKQIETITLSYAFYSAVK</sequence>
<protein>
    <recommendedName>
        <fullName evidence="4">Cytochrome c oxidase assembly protein CtaG</fullName>
    </recommendedName>
</protein>
<feature type="transmembrane region" description="Helical" evidence="10">
    <location>
        <begin position="17"/>
        <end position="35"/>
    </location>
</feature>
<organism evidence="11 12">
    <name type="scientific">Novimethylophilus kurashikiensis</name>
    <dbReference type="NCBI Taxonomy" id="1825523"/>
    <lineage>
        <taxon>Bacteria</taxon>
        <taxon>Pseudomonadati</taxon>
        <taxon>Pseudomonadota</taxon>
        <taxon>Betaproteobacteria</taxon>
        <taxon>Nitrosomonadales</taxon>
        <taxon>Methylophilaceae</taxon>
        <taxon>Novimethylophilus</taxon>
    </lineage>
</organism>
<keyword evidence="9 10" id="KW-0472">Membrane</keyword>
<dbReference type="EMBL" id="BDOQ01000019">
    <property type="protein sequence ID" value="GBG15526.1"/>
    <property type="molecule type" value="Genomic_DNA"/>
</dbReference>
<dbReference type="Gene3D" id="2.60.370.10">
    <property type="entry name" value="Ctag/Cox11"/>
    <property type="match status" value="1"/>
</dbReference>
<evidence type="ECO:0000256" key="9">
    <source>
        <dbReference type="ARBA" id="ARBA00023136"/>
    </source>
</evidence>
<dbReference type="GO" id="GO:0005507">
    <property type="term" value="F:copper ion binding"/>
    <property type="evidence" value="ECO:0007669"/>
    <property type="project" value="InterPro"/>
</dbReference>
<evidence type="ECO:0000256" key="10">
    <source>
        <dbReference type="SAM" id="Phobius"/>
    </source>
</evidence>
<gene>
    <name evidence="11" type="primary">cox11</name>
    <name evidence="11" type="ORF">NMK_3135</name>
</gene>
<evidence type="ECO:0000256" key="7">
    <source>
        <dbReference type="ARBA" id="ARBA00022989"/>
    </source>
</evidence>
<comment type="caution">
    <text evidence="11">The sequence shown here is derived from an EMBL/GenBank/DDBJ whole genome shotgun (WGS) entry which is preliminary data.</text>
</comment>